<keyword evidence="13" id="KW-1185">Reference proteome</keyword>
<evidence type="ECO:0000256" key="7">
    <source>
        <dbReference type="ARBA" id="ARBA00022989"/>
    </source>
</evidence>
<evidence type="ECO:0000256" key="9">
    <source>
        <dbReference type="ARBA" id="ARBA00023242"/>
    </source>
</evidence>
<evidence type="ECO:0000256" key="4">
    <source>
        <dbReference type="ARBA" id="ARBA00006627"/>
    </source>
</evidence>
<feature type="transmembrane region" description="Helical" evidence="10">
    <location>
        <begin position="424"/>
        <end position="443"/>
    </location>
</feature>
<dbReference type="Pfam" id="PF07787">
    <property type="entry name" value="TMEM43"/>
    <property type="match status" value="1"/>
</dbReference>
<dbReference type="Proteomes" id="UP001642484">
    <property type="component" value="Unassembled WGS sequence"/>
</dbReference>
<keyword evidence="7 10" id="KW-1133">Transmembrane helix</keyword>
<evidence type="ECO:0000256" key="10">
    <source>
        <dbReference type="SAM" id="Phobius"/>
    </source>
</evidence>
<evidence type="ECO:0000256" key="11">
    <source>
        <dbReference type="SAM" id="SignalP"/>
    </source>
</evidence>
<dbReference type="InterPro" id="IPR012430">
    <property type="entry name" value="TMEM43_fam"/>
</dbReference>
<evidence type="ECO:0000256" key="1">
    <source>
        <dbReference type="ARBA" id="ARBA00004127"/>
    </source>
</evidence>
<evidence type="ECO:0000313" key="12">
    <source>
        <dbReference type="EMBL" id="CAK9086175.1"/>
    </source>
</evidence>
<comment type="similarity">
    <text evidence="4">Belongs to the TMEM43 family.</text>
</comment>
<accession>A0ABP0QD50</accession>
<organism evidence="12 13">
    <name type="scientific">Durusdinium trenchii</name>
    <dbReference type="NCBI Taxonomy" id="1381693"/>
    <lineage>
        <taxon>Eukaryota</taxon>
        <taxon>Sar</taxon>
        <taxon>Alveolata</taxon>
        <taxon>Dinophyceae</taxon>
        <taxon>Suessiales</taxon>
        <taxon>Symbiodiniaceae</taxon>
        <taxon>Durusdinium</taxon>
    </lineage>
</organism>
<evidence type="ECO:0000256" key="5">
    <source>
        <dbReference type="ARBA" id="ARBA00022692"/>
    </source>
</evidence>
<feature type="signal peptide" evidence="11">
    <location>
        <begin position="1"/>
        <end position="16"/>
    </location>
</feature>
<gene>
    <name evidence="12" type="ORF">CCMP2556_LOCUS41784</name>
</gene>
<evidence type="ECO:0000256" key="8">
    <source>
        <dbReference type="ARBA" id="ARBA00023136"/>
    </source>
</evidence>
<keyword evidence="6" id="KW-0256">Endoplasmic reticulum</keyword>
<comment type="subcellular location">
    <subcellularLocation>
        <location evidence="1">Endomembrane system</location>
        <topology evidence="1">Multi-pass membrane protein</topology>
    </subcellularLocation>
    <subcellularLocation>
        <location evidence="3">Endoplasmic reticulum membrane</location>
    </subcellularLocation>
    <subcellularLocation>
        <location evidence="2">Nucleus envelope</location>
    </subcellularLocation>
</comment>
<dbReference type="EMBL" id="CAXAMN010024373">
    <property type="protein sequence ID" value="CAK9086175.1"/>
    <property type="molecule type" value="Genomic_DNA"/>
</dbReference>
<keyword evidence="8 10" id="KW-0472">Membrane</keyword>
<feature type="transmembrane region" description="Helical" evidence="10">
    <location>
        <begin position="65"/>
        <end position="85"/>
    </location>
</feature>
<comment type="caution">
    <text evidence="12">The sequence shown here is derived from an EMBL/GenBank/DDBJ whole genome shotgun (WGS) entry which is preliminary data.</text>
</comment>
<feature type="transmembrane region" description="Helical" evidence="10">
    <location>
        <begin position="486"/>
        <end position="507"/>
    </location>
</feature>
<dbReference type="PANTHER" id="PTHR13416:SF2">
    <property type="entry name" value="TRANSMEMBRANE PROTEIN 43"/>
    <property type="match status" value="1"/>
</dbReference>
<evidence type="ECO:0000313" key="13">
    <source>
        <dbReference type="Proteomes" id="UP001642484"/>
    </source>
</evidence>
<keyword evidence="5 10" id="KW-0812">Transmembrane</keyword>
<evidence type="ECO:0000256" key="3">
    <source>
        <dbReference type="ARBA" id="ARBA00004586"/>
    </source>
</evidence>
<evidence type="ECO:0000256" key="6">
    <source>
        <dbReference type="ARBA" id="ARBA00022824"/>
    </source>
</evidence>
<proteinExistence type="inferred from homology"/>
<evidence type="ECO:0000256" key="2">
    <source>
        <dbReference type="ARBA" id="ARBA00004259"/>
    </source>
</evidence>
<sequence length="509" mass="56583">MPRVFLFFGAAWCTAALVHNRTAEESRHLDRDLGLPQTGGWRERNLGRAMQTQPEAPGMSSPKDFVFGLIFGIIAFSLAVSVHWFNEERSAKIEVLLTKGLEDCRSVDANKLDTENRGRLVHVQGQATGQFPIRDAQFQDAVVNDCLKLQSTLEVLQWVPAATGFVKDLPGHPQHVLEWSTSHNDSSRFRQQRPLNPPLPTGLILGTKTTPCSRVTLGAFGLSQDMLVHFRSFESAASQLPETVHVAGIPFFANCQDGFFYGRQGFNGTLAEAKASLFKKQEAGDLRVRFLCAKNCEATVVGVQCHKVETETFVPYRIVPHAPCDGDTQERMKIVEAGERSLRDLREGSCCAGGVENRESKYLVILMTTVATCCCCPCNTVACFTSQEVVTEEIFFISDSVETKEKPFRRAVSRSPWRLWNWRLLGWATTYVALRLMLLPFLADGALAGLSSWGRFAQPVLLIMITLDLWALVVAAAYACYRPSMAVKYFVAVSIVTGIPFLCNQFIPK</sequence>
<dbReference type="PANTHER" id="PTHR13416">
    <property type="match status" value="1"/>
</dbReference>
<name>A0ABP0QD50_9DINO</name>
<feature type="transmembrane region" description="Helical" evidence="10">
    <location>
        <begin position="455"/>
        <end position="479"/>
    </location>
</feature>
<keyword evidence="11" id="KW-0732">Signal</keyword>
<keyword evidence="9" id="KW-0539">Nucleus</keyword>
<feature type="chain" id="PRO_5047323141" description="Transmembrane protein" evidence="11">
    <location>
        <begin position="17"/>
        <end position="509"/>
    </location>
</feature>
<evidence type="ECO:0008006" key="14">
    <source>
        <dbReference type="Google" id="ProtNLM"/>
    </source>
</evidence>
<protein>
    <recommendedName>
        <fullName evidence="14">Transmembrane protein</fullName>
    </recommendedName>
</protein>
<reference evidence="12 13" key="1">
    <citation type="submission" date="2024-02" db="EMBL/GenBank/DDBJ databases">
        <authorList>
            <person name="Chen Y."/>
            <person name="Shah S."/>
            <person name="Dougan E. K."/>
            <person name="Thang M."/>
            <person name="Chan C."/>
        </authorList>
    </citation>
    <scope>NUCLEOTIDE SEQUENCE [LARGE SCALE GENOMIC DNA]</scope>
</reference>